<dbReference type="InterPro" id="IPR016163">
    <property type="entry name" value="Ald_DH_C"/>
</dbReference>
<comment type="similarity">
    <text evidence="1">Belongs to the aldehyde dehydrogenase family.</text>
</comment>
<dbReference type="SUPFAM" id="SSF53720">
    <property type="entry name" value="ALDH-like"/>
    <property type="match status" value="1"/>
</dbReference>
<accession>A0A1C2G4U9</accession>
<name>A0A1C2G4U9_9GAMM</name>
<dbReference type="InterPro" id="IPR016161">
    <property type="entry name" value="Ald_DH/histidinol_DH"/>
</dbReference>
<dbReference type="OrthoDB" id="9812625at2"/>
<dbReference type="STRING" id="163359.A9R16_06190"/>
<sequence>MSFDSINPATDERVASFPETRPDEIEAALARATQAAGAWRVQSARERGALLHKVGTILRGGRDRYADIITLEVGKPVTEARAEIEKCAWACDYYAEHGERLLGDEPAGIAEADTRVAFLPLGVILAIMPWNFPFWQVFRFATAALIAGNAALLKHAANVPQCALAIAGVFHEAGAPEGLFQTLLVRAPAVARLIDDARIHAVTLTGSEAAGRAVAAAAGRALKKTVLELGGSDAFIVLADADLDRAAEAAVASRYQNAGQSCIAAKRLILVESVAEPFLERLTRRVKDLKVGDPRDPDVVMGPLARRDLRQALHEQVSDALSRGATARLGCQIPDGPGNYYPPSILDHVRAGMRAYGEELFGPVATILRARDSEHALALANDNRYGLGASLWTGDARRGAALARRLESGSSFVNTVVKSDPRLPFGGVKASGYGRELGLYGVREFTNIKTLWVAP</sequence>
<dbReference type="Gene3D" id="3.40.605.10">
    <property type="entry name" value="Aldehyde Dehydrogenase, Chain A, domain 1"/>
    <property type="match status" value="1"/>
</dbReference>
<keyword evidence="3" id="KW-0560">Oxidoreductase</keyword>
<dbReference type="Pfam" id="PF00171">
    <property type="entry name" value="Aldedh"/>
    <property type="match status" value="1"/>
</dbReference>
<dbReference type="EMBL" id="PSYR01000002">
    <property type="protein sequence ID" value="RCN56882.1"/>
    <property type="molecule type" value="Genomic_DNA"/>
</dbReference>
<dbReference type="InterPro" id="IPR016160">
    <property type="entry name" value="Ald_DH_CS_CYS"/>
</dbReference>
<dbReference type="PANTHER" id="PTHR43217:SF1">
    <property type="entry name" value="SUCCINATE SEMIALDEHYDE DEHYDROGENASE [NAD(P)+] SAD"/>
    <property type="match status" value="1"/>
</dbReference>
<evidence type="ECO:0000313" key="5">
    <source>
        <dbReference type="Proteomes" id="UP000253250"/>
    </source>
</evidence>
<dbReference type="RefSeq" id="WP_065968661.1">
    <property type="nucleotide sequence ID" value="NZ_CP080624.1"/>
</dbReference>
<dbReference type="InterPro" id="IPR047110">
    <property type="entry name" value="GABD/Sad-like"/>
</dbReference>
<evidence type="ECO:0000313" key="4">
    <source>
        <dbReference type="EMBL" id="RCN56882.1"/>
    </source>
</evidence>
<dbReference type="InterPro" id="IPR015590">
    <property type="entry name" value="Aldehyde_DH_dom"/>
</dbReference>
<dbReference type="PANTHER" id="PTHR43217">
    <property type="entry name" value="SUCCINATE SEMIALDEHYDE DEHYDROGENASE [NAD(P)+] SAD"/>
    <property type="match status" value="1"/>
</dbReference>
<reference evidence="4 5" key="1">
    <citation type="submission" date="2018-02" db="EMBL/GenBank/DDBJ databases">
        <title>Insights into the biology of acidophilic members of the Acidiferrobacteraceae family derived from comparative genomic analyses.</title>
        <authorList>
            <person name="Issotta F."/>
            <person name="Thyssen C."/>
            <person name="Mena C."/>
            <person name="Moya A."/>
            <person name="Bellenberg S."/>
            <person name="Sproer C."/>
            <person name="Covarrubias P.C."/>
            <person name="Sand W."/>
            <person name="Quatrini R."/>
            <person name="Vera M."/>
        </authorList>
    </citation>
    <scope>NUCLEOTIDE SEQUENCE [LARGE SCALE GENOMIC DNA]</scope>
    <source>
        <strain evidence="5">m-1</strain>
    </source>
</reference>
<proteinExistence type="inferred from homology"/>
<dbReference type="Gene3D" id="3.40.309.10">
    <property type="entry name" value="Aldehyde Dehydrogenase, Chain A, domain 2"/>
    <property type="match status" value="1"/>
</dbReference>
<dbReference type="GO" id="GO:0004030">
    <property type="term" value="F:aldehyde dehydrogenase [NAD(P)+] activity"/>
    <property type="evidence" value="ECO:0007669"/>
    <property type="project" value="InterPro"/>
</dbReference>
<dbReference type="FunFam" id="3.40.605.10:FF:000012">
    <property type="entry name" value="NAD-dependent succinate-semialdehyde dehydrogenase"/>
    <property type="match status" value="1"/>
</dbReference>
<keyword evidence="5" id="KW-1185">Reference proteome</keyword>
<dbReference type="InterPro" id="IPR044148">
    <property type="entry name" value="ALDH_GabD1-like"/>
</dbReference>
<dbReference type="CDD" id="cd07100">
    <property type="entry name" value="ALDH_SSADH1_GabD1"/>
    <property type="match status" value="1"/>
</dbReference>
<keyword evidence="2" id="KW-0521">NADP</keyword>
<dbReference type="InterPro" id="IPR016162">
    <property type="entry name" value="Ald_DH_N"/>
</dbReference>
<evidence type="ECO:0000256" key="3">
    <source>
        <dbReference type="ARBA" id="ARBA00023002"/>
    </source>
</evidence>
<evidence type="ECO:0000256" key="1">
    <source>
        <dbReference type="ARBA" id="ARBA00009986"/>
    </source>
</evidence>
<protein>
    <submittedName>
        <fullName evidence="4">NAD-dependent succinate-semialdehyde dehydrogenase</fullName>
    </submittedName>
</protein>
<organism evidence="4 5">
    <name type="scientific">Acidiferrobacter thiooxydans</name>
    <dbReference type="NCBI Taxonomy" id="163359"/>
    <lineage>
        <taxon>Bacteria</taxon>
        <taxon>Pseudomonadati</taxon>
        <taxon>Pseudomonadota</taxon>
        <taxon>Gammaproteobacteria</taxon>
        <taxon>Acidiferrobacterales</taxon>
        <taxon>Acidiferrobacteraceae</taxon>
        <taxon>Acidiferrobacter</taxon>
    </lineage>
</organism>
<gene>
    <name evidence="4" type="ORF">C4900_14180</name>
</gene>
<dbReference type="GO" id="GO:0004777">
    <property type="term" value="F:succinate-semialdehyde dehydrogenase (NAD+) activity"/>
    <property type="evidence" value="ECO:0007669"/>
    <property type="project" value="TreeGrafter"/>
</dbReference>
<evidence type="ECO:0000256" key="2">
    <source>
        <dbReference type="ARBA" id="ARBA00022857"/>
    </source>
</evidence>
<dbReference type="Proteomes" id="UP000253250">
    <property type="component" value="Unassembled WGS sequence"/>
</dbReference>
<comment type="caution">
    <text evidence="4">The sequence shown here is derived from an EMBL/GenBank/DDBJ whole genome shotgun (WGS) entry which is preliminary data.</text>
</comment>
<dbReference type="FunFam" id="3.40.309.10:FF:000010">
    <property type="entry name" value="Gamma-aminobutyraldehyde dehydrogenase"/>
    <property type="match status" value="1"/>
</dbReference>
<dbReference type="AlphaFoldDB" id="A0A1C2G4U9"/>
<dbReference type="PROSITE" id="PS00070">
    <property type="entry name" value="ALDEHYDE_DEHYDR_CYS"/>
    <property type="match status" value="1"/>
</dbReference>